<evidence type="ECO:0000256" key="1">
    <source>
        <dbReference type="SAM" id="Phobius"/>
    </source>
</evidence>
<proteinExistence type="predicted"/>
<dbReference type="InterPro" id="IPR025178">
    <property type="entry name" value="Lnb_N"/>
</dbReference>
<organism evidence="3 4">
    <name type="scientific">Alcaligenes endophyticus</name>
    <dbReference type="NCBI Taxonomy" id="1929088"/>
    <lineage>
        <taxon>Bacteria</taxon>
        <taxon>Pseudomonadati</taxon>
        <taxon>Pseudomonadota</taxon>
        <taxon>Betaproteobacteria</taxon>
        <taxon>Burkholderiales</taxon>
        <taxon>Alcaligenaceae</taxon>
        <taxon>Alcaligenes</taxon>
    </lineage>
</organism>
<feature type="transmembrane region" description="Helical" evidence="1">
    <location>
        <begin position="23"/>
        <end position="44"/>
    </location>
</feature>
<comment type="caution">
    <text evidence="3">The sequence shown here is derived from an EMBL/GenBank/DDBJ whole genome shotgun (WGS) entry which is preliminary data.</text>
</comment>
<keyword evidence="1" id="KW-1133">Transmembrane helix</keyword>
<keyword evidence="1" id="KW-0472">Membrane</keyword>
<name>A0ABT8EEY4_9BURK</name>
<evidence type="ECO:0000313" key="4">
    <source>
        <dbReference type="Proteomes" id="UP001168613"/>
    </source>
</evidence>
<accession>A0ABT8EEY4</accession>
<dbReference type="Pfam" id="PF13387">
    <property type="entry name" value="Lnb_N"/>
    <property type="match status" value="1"/>
</dbReference>
<feature type="domain" description="Lnb N-terminal periplasmic" evidence="2">
    <location>
        <begin position="140"/>
        <end position="291"/>
    </location>
</feature>
<dbReference type="RefSeq" id="WP_266122817.1">
    <property type="nucleotide sequence ID" value="NZ_JAJHNU010000001.1"/>
</dbReference>
<sequence length="345" mass="39439">MTGQLKSGSVISSMHSWSKISKVGLPIILLLVMAWGSLALYYQLENKPLRYALLFLWSGVCLTSLYALVVNYHVKYFLTVCGVAALGLSIWWVQIEPRLSREWADDVARISSGVVQGDYVVLRDVRNFTWRTENDYDIVWENRTYDLRELSRVDMFLSYWMGPAIAHTLVSFGFSDGSQVVFSVEIRKEKNEQFSALGGFFKKFEMTLIAADERDIIRTRTNARGEDVFIYSVDMSPSARRDLFLAYVEKANELHRKAKFYHTLTANCTTIVYTMVSRIVGGLPRSYQLLLSGYLPEYLYKLNALVPGVELAELKKQAYINERALQAADNASFSERIRVGVPHFH</sequence>
<feature type="transmembrane region" description="Helical" evidence="1">
    <location>
        <begin position="51"/>
        <end position="70"/>
    </location>
</feature>
<feature type="transmembrane region" description="Helical" evidence="1">
    <location>
        <begin position="76"/>
        <end position="93"/>
    </location>
</feature>
<protein>
    <submittedName>
        <fullName evidence="3">DUF4105 domain-containing protein</fullName>
    </submittedName>
</protein>
<evidence type="ECO:0000313" key="3">
    <source>
        <dbReference type="EMBL" id="MDN4119842.1"/>
    </source>
</evidence>
<evidence type="ECO:0000259" key="2">
    <source>
        <dbReference type="Pfam" id="PF13387"/>
    </source>
</evidence>
<keyword evidence="1" id="KW-0812">Transmembrane</keyword>
<gene>
    <name evidence="3" type="ORF">LMS43_00935</name>
</gene>
<dbReference type="EMBL" id="JAJHNU010000001">
    <property type="protein sequence ID" value="MDN4119842.1"/>
    <property type="molecule type" value="Genomic_DNA"/>
</dbReference>
<keyword evidence="4" id="KW-1185">Reference proteome</keyword>
<reference evidence="3" key="1">
    <citation type="submission" date="2021-11" db="EMBL/GenBank/DDBJ databases">
        <title>Draft genome sequence of Alcaligenes endophyticus type strain CCUG 75668T.</title>
        <authorList>
            <person name="Salva-Serra F."/>
            <person name="Duran R.E."/>
            <person name="Seeger M."/>
            <person name="Moore E.R.B."/>
            <person name="Jaen-Luchoro D."/>
        </authorList>
    </citation>
    <scope>NUCLEOTIDE SEQUENCE</scope>
    <source>
        <strain evidence="3">CCUG 75668</strain>
    </source>
</reference>
<dbReference type="Proteomes" id="UP001168613">
    <property type="component" value="Unassembled WGS sequence"/>
</dbReference>